<dbReference type="PROSITE" id="PS50102">
    <property type="entry name" value="RRM"/>
    <property type="match status" value="1"/>
</dbReference>
<dbReference type="PANTHER" id="PTHR23236">
    <property type="entry name" value="EUKARYOTIC TRANSLATION INITIATION FACTOR 4B/4H"/>
    <property type="match status" value="1"/>
</dbReference>
<dbReference type="EMBL" id="CP089983">
    <property type="protein sequence ID" value="WXB02375.1"/>
    <property type="molecule type" value="Genomic_DNA"/>
</dbReference>
<evidence type="ECO:0000313" key="5">
    <source>
        <dbReference type="EMBL" id="WXB02375.1"/>
    </source>
</evidence>
<keyword evidence="1" id="KW-0677">Repeat</keyword>
<accession>A0ABZ2KUZ9</accession>
<dbReference type="InterPro" id="IPR035979">
    <property type="entry name" value="RBD_domain_sf"/>
</dbReference>
<keyword evidence="6" id="KW-1185">Reference proteome</keyword>
<dbReference type="InterPro" id="IPR000504">
    <property type="entry name" value="RRM_dom"/>
</dbReference>
<proteinExistence type="predicted"/>
<dbReference type="Proteomes" id="UP001374803">
    <property type="component" value="Chromosome"/>
</dbReference>
<dbReference type="SUPFAM" id="SSF54928">
    <property type="entry name" value="RNA-binding domain, RBD"/>
    <property type="match status" value="1"/>
</dbReference>
<sequence>MGPSSSGPRSGPRGGGGGPGGGGAAPDRTLYVGNLPYDCTQQEIETLINGVINGQGEVLRVHLPTDADGRKRGFGFVTMASAETAKTAADSLKTADLRGRRLVVNLAHPKGERPARPEGGFGGGGGGYGGGGGGGFGGGGGGGGYFNPGASFGGGGGGGGGPPPPQQRKTFDERRKKHTGHNEDGPRKRRFERDDGRGGRDDDWSTGDDD</sequence>
<evidence type="ECO:0000259" key="4">
    <source>
        <dbReference type="PROSITE" id="PS50102"/>
    </source>
</evidence>
<feature type="compositionally biased region" description="Low complexity" evidence="3">
    <location>
        <begin position="1"/>
        <end position="11"/>
    </location>
</feature>
<dbReference type="RefSeq" id="WP_394840451.1">
    <property type="nucleotide sequence ID" value="NZ_CP089929.1"/>
</dbReference>
<keyword evidence="2" id="KW-0694">RNA-binding</keyword>
<evidence type="ECO:0000313" key="6">
    <source>
        <dbReference type="Proteomes" id="UP001374803"/>
    </source>
</evidence>
<feature type="compositionally biased region" description="Gly residues" evidence="3">
    <location>
        <begin position="12"/>
        <end position="24"/>
    </location>
</feature>
<dbReference type="InterPro" id="IPR012677">
    <property type="entry name" value="Nucleotide-bd_a/b_plait_sf"/>
</dbReference>
<evidence type="ECO:0000256" key="1">
    <source>
        <dbReference type="ARBA" id="ARBA00022737"/>
    </source>
</evidence>
<feature type="domain" description="RRM" evidence="4">
    <location>
        <begin position="28"/>
        <end position="109"/>
    </location>
</feature>
<feature type="compositionally biased region" description="Basic and acidic residues" evidence="3">
    <location>
        <begin position="169"/>
        <end position="203"/>
    </location>
</feature>
<gene>
    <name evidence="5" type="ORF">LVJ94_36355</name>
</gene>
<evidence type="ECO:0000256" key="2">
    <source>
        <dbReference type="ARBA" id="ARBA00022884"/>
    </source>
</evidence>
<feature type="compositionally biased region" description="Gly residues" evidence="3">
    <location>
        <begin position="141"/>
        <end position="160"/>
    </location>
</feature>
<dbReference type="SMART" id="SM00360">
    <property type="entry name" value="RRM"/>
    <property type="match status" value="1"/>
</dbReference>
<dbReference type="PANTHER" id="PTHR23236:SF119">
    <property type="entry name" value="NUCLEAR RNA-BINDING PROTEIN SART-3"/>
    <property type="match status" value="1"/>
</dbReference>
<dbReference type="Pfam" id="PF00076">
    <property type="entry name" value="RRM_1"/>
    <property type="match status" value="1"/>
</dbReference>
<name>A0ABZ2KUZ9_9BACT</name>
<evidence type="ECO:0000256" key="3">
    <source>
        <dbReference type="SAM" id="MobiDB-lite"/>
    </source>
</evidence>
<protein>
    <submittedName>
        <fullName evidence="5">RNA-binding protein</fullName>
    </submittedName>
</protein>
<organism evidence="5 6">
    <name type="scientific">Pendulispora rubella</name>
    <dbReference type="NCBI Taxonomy" id="2741070"/>
    <lineage>
        <taxon>Bacteria</taxon>
        <taxon>Pseudomonadati</taxon>
        <taxon>Myxococcota</taxon>
        <taxon>Myxococcia</taxon>
        <taxon>Myxococcales</taxon>
        <taxon>Sorangiineae</taxon>
        <taxon>Pendulisporaceae</taxon>
        <taxon>Pendulispora</taxon>
    </lineage>
</organism>
<feature type="region of interest" description="Disordered" evidence="3">
    <location>
        <begin position="1"/>
        <end position="27"/>
    </location>
</feature>
<dbReference type="Gene3D" id="3.30.70.330">
    <property type="match status" value="1"/>
</dbReference>
<reference evidence="5" key="1">
    <citation type="submission" date="2021-12" db="EMBL/GenBank/DDBJ databases">
        <title>Discovery of the Pendulisporaceae a myxobacterial family with distinct sporulation behavior and unique specialized metabolism.</title>
        <authorList>
            <person name="Garcia R."/>
            <person name="Popoff A."/>
            <person name="Bader C.D."/>
            <person name="Loehr J."/>
            <person name="Walesch S."/>
            <person name="Walt C."/>
            <person name="Boldt J."/>
            <person name="Bunk B."/>
            <person name="Haeckl F.J.F.P.J."/>
            <person name="Gunesch A.P."/>
            <person name="Birkelbach J."/>
            <person name="Nuebel U."/>
            <person name="Pietschmann T."/>
            <person name="Bach T."/>
            <person name="Mueller R."/>
        </authorList>
    </citation>
    <scope>NUCLEOTIDE SEQUENCE</scope>
    <source>
        <strain evidence="5">MSr11367</strain>
    </source>
</reference>
<feature type="region of interest" description="Disordered" evidence="3">
    <location>
        <begin position="141"/>
        <end position="210"/>
    </location>
</feature>